<proteinExistence type="predicted"/>
<comment type="caution">
    <text evidence="1">The sequence shown here is derived from an EMBL/GenBank/DDBJ whole genome shotgun (WGS) entry which is preliminary data.</text>
</comment>
<protein>
    <submittedName>
        <fullName evidence="1">Uncharacterized protein</fullName>
    </submittedName>
</protein>
<feature type="non-terminal residue" evidence="1">
    <location>
        <position position="137"/>
    </location>
</feature>
<accession>A0A9P7A2T2</accession>
<sequence>GRRTDEVNTLLDEQFKAIDDIFNHLVTATGLPLQQVSHAYHKGRGQIHSAFNHWNTYGHYLKVNRKQELRRLDDIEVADSAQITPAIRAECYKAFQTAFPDRWQEILETFEEMEMTMGGPQTVSQWTQDFGKVWRKV</sequence>
<dbReference type="OrthoDB" id="2622919at2759"/>
<gene>
    <name evidence="1" type="ORF">EV702DRAFT_926450</name>
</gene>
<dbReference type="AlphaFoldDB" id="A0A9P7A2T2"/>
<organism evidence="1 2">
    <name type="scientific">Suillus placidus</name>
    <dbReference type="NCBI Taxonomy" id="48579"/>
    <lineage>
        <taxon>Eukaryota</taxon>
        <taxon>Fungi</taxon>
        <taxon>Dikarya</taxon>
        <taxon>Basidiomycota</taxon>
        <taxon>Agaricomycotina</taxon>
        <taxon>Agaricomycetes</taxon>
        <taxon>Agaricomycetidae</taxon>
        <taxon>Boletales</taxon>
        <taxon>Suillineae</taxon>
        <taxon>Suillaceae</taxon>
        <taxon>Suillus</taxon>
    </lineage>
</organism>
<feature type="non-terminal residue" evidence="1">
    <location>
        <position position="1"/>
    </location>
</feature>
<evidence type="ECO:0000313" key="1">
    <source>
        <dbReference type="EMBL" id="KAG1780386.1"/>
    </source>
</evidence>
<evidence type="ECO:0000313" key="2">
    <source>
        <dbReference type="Proteomes" id="UP000714275"/>
    </source>
</evidence>
<keyword evidence="2" id="KW-1185">Reference proteome</keyword>
<reference evidence="1" key="1">
    <citation type="journal article" date="2020" name="New Phytol.">
        <title>Comparative genomics reveals dynamic genome evolution in host specialist ectomycorrhizal fungi.</title>
        <authorList>
            <person name="Lofgren L.A."/>
            <person name="Nguyen N.H."/>
            <person name="Vilgalys R."/>
            <person name="Ruytinx J."/>
            <person name="Liao H.L."/>
            <person name="Branco S."/>
            <person name="Kuo A."/>
            <person name="LaButti K."/>
            <person name="Lipzen A."/>
            <person name="Andreopoulos W."/>
            <person name="Pangilinan J."/>
            <person name="Riley R."/>
            <person name="Hundley H."/>
            <person name="Na H."/>
            <person name="Barry K."/>
            <person name="Grigoriev I.V."/>
            <person name="Stajich J.E."/>
            <person name="Kennedy P.G."/>
        </authorList>
    </citation>
    <scope>NUCLEOTIDE SEQUENCE</scope>
    <source>
        <strain evidence="1">DOB743</strain>
    </source>
</reference>
<dbReference type="Proteomes" id="UP000714275">
    <property type="component" value="Unassembled WGS sequence"/>
</dbReference>
<name>A0A9P7A2T2_9AGAM</name>
<dbReference type="EMBL" id="JABBWD010000009">
    <property type="protein sequence ID" value="KAG1780386.1"/>
    <property type="molecule type" value="Genomic_DNA"/>
</dbReference>